<dbReference type="GO" id="GO:0051010">
    <property type="term" value="F:microtubule plus-end binding"/>
    <property type="evidence" value="ECO:0007669"/>
    <property type="project" value="InterPro"/>
</dbReference>
<dbReference type="SUPFAM" id="SSF48371">
    <property type="entry name" value="ARM repeat"/>
    <property type="match status" value="1"/>
</dbReference>
<dbReference type="GO" id="GO:0007051">
    <property type="term" value="P:spindle organization"/>
    <property type="evidence" value="ECO:0007669"/>
    <property type="project" value="InterPro"/>
</dbReference>
<gene>
    <name evidence="3" type="primary">LOC112465132</name>
</gene>
<protein>
    <submittedName>
        <fullName evidence="3">Cytoskeleton-associated protein 5-like</fullName>
    </submittedName>
</protein>
<dbReference type="GO" id="GO:0061863">
    <property type="term" value="F:microtubule plus end polymerase"/>
    <property type="evidence" value="ECO:0007669"/>
    <property type="project" value="InterPro"/>
</dbReference>
<dbReference type="OrthoDB" id="205662at2759"/>
<accession>A0A6J1R2F7</accession>
<dbReference type="PANTHER" id="PTHR12609">
    <property type="entry name" value="MICROTUBULE ASSOCIATED PROTEIN XMAP215"/>
    <property type="match status" value="1"/>
</dbReference>
<dbReference type="AlphaFoldDB" id="A0A6J1R2F7"/>
<dbReference type="GO" id="GO:0046785">
    <property type="term" value="P:microtubule polymerization"/>
    <property type="evidence" value="ECO:0007669"/>
    <property type="project" value="InterPro"/>
</dbReference>
<dbReference type="GeneID" id="112465132"/>
<organism evidence="2 3">
    <name type="scientific">Temnothorax curvispinosus</name>
    <dbReference type="NCBI Taxonomy" id="300111"/>
    <lineage>
        <taxon>Eukaryota</taxon>
        <taxon>Metazoa</taxon>
        <taxon>Ecdysozoa</taxon>
        <taxon>Arthropoda</taxon>
        <taxon>Hexapoda</taxon>
        <taxon>Insecta</taxon>
        <taxon>Pterygota</taxon>
        <taxon>Neoptera</taxon>
        <taxon>Endopterygota</taxon>
        <taxon>Hymenoptera</taxon>
        <taxon>Apocrita</taxon>
        <taxon>Aculeata</taxon>
        <taxon>Formicoidea</taxon>
        <taxon>Formicidae</taxon>
        <taxon>Myrmicinae</taxon>
        <taxon>Temnothorax</taxon>
    </lineage>
</organism>
<proteinExistence type="predicted"/>
<evidence type="ECO:0000313" key="2">
    <source>
        <dbReference type="Proteomes" id="UP000504618"/>
    </source>
</evidence>
<dbReference type="GO" id="GO:0030951">
    <property type="term" value="P:establishment or maintenance of microtubule cytoskeleton polarity"/>
    <property type="evidence" value="ECO:0007669"/>
    <property type="project" value="InterPro"/>
</dbReference>
<dbReference type="InterPro" id="IPR011989">
    <property type="entry name" value="ARM-like"/>
</dbReference>
<name>A0A6J1R2F7_9HYME</name>
<sequence>MLETEAASFIPYLITKIGDPKDAVRNGLRALFKQMALVYPVSKLFSYVMEGLKSKNARQRTANVSALAKCLDQLGSLIENYRVSVCQPNPSVALKEVAKQIADRDNSVCNAALNYIVQAYFLQGERVFKLIGQISEKDRSLLDKRIKRAAKNRPTKSASATRLSTPVVVTSSPPTDDMEADYEEEQEEIAEPIETVPELTCATSTTDNNEDDQVSSVIKTESPSKLDQEIVSETNTQNHLSDRDGLKTFVAFNHFNHFI</sequence>
<dbReference type="Gene3D" id="1.25.10.10">
    <property type="entry name" value="Leucine-rich Repeat Variant"/>
    <property type="match status" value="1"/>
</dbReference>
<feature type="region of interest" description="Disordered" evidence="1">
    <location>
        <begin position="204"/>
        <end position="226"/>
    </location>
</feature>
<keyword evidence="2" id="KW-1185">Reference proteome</keyword>
<dbReference type="InterPro" id="IPR045110">
    <property type="entry name" value="XMAP215"/>
</dbReference>
<dbReference type="Proteomes" id="UP000504618">
    <property type="component" value="Unplaced"/>
</dbReference>
<dbReference type="InterPro" id="IPR016024">
    <property type="entry name" value="ARM-type_fold"/>
</dbReference>
<evidence type="ECO:0000256" key="1">
    <source>
        <dbReference type="SAM" id="MobiDB-lite"/>
    </source>
</evidence>
<feature type="region of interest" description="Disordered" evidence="1">
    <location>
        <begin position="150"/>
        <end position="179"/>
    </location>
</feature>
<reference evidence="3" key="1">
    <citation type="submission" date="2025-08" db="UniProtKB">
        <authorList>
            <consortium name="RefSeq"/>
        </authorList>
    </citation>
    <scope>IDENTIFICATION</scope>
    <source>
        <tissue evidence="3">Whole body</tissue>
    </source>
</reference>
<feature type="compositionally biased region" description="Low complexity" evidence="1">
    <location>
        <begin position="164"/>
        <end position="175"/>
    </location>
</feature>
<dbReference type="RefSeq" id="XP_024888303.1">
    <property type="nucleotide sequence ID" value="XM_025032535.1"/>
</dbReference>
<evidence type="ECO:0000313" key="3">
    <source>
        <dbReference type="RefSeq" id="XP_024888303.1"/>
    </source>
</evidence>